<reference evidence="2 3" key="1">
    <citation type="journal article" date="2014" name="Genome Announc.">
        <title>Genome Sequence of the Microsporidian Species Nematocida sp1 Strain ERTm6 (ATCC PRA-372).</title>
        <authorList>
            <person name="Bakowski M.A."/>
            <person name="Priest M."/>
            <person name="Young S."/>
            <person name="Cuomo C.A."/>
            <person name="Troemel E.R."/>
        </authorList>
    </citation>
    <scope>NUCLEOTIDE SEQUENCE [LARGE SCALE GENOMIC DNA]</scope>
    <source>
        <strain evidence="2 3">ERTm6</strain>
    </source>
</reference>
<protein>
    <submittedName>
        <fullName evidence="2">Uncharacterized protein</fullName>
    </submittedName>
</protein>
<proteinExistence type="predicted"/>
<feature type="non-terminal residue" evidence="2">
    <location>
        <position position="47"/>
    </location>
</feature>
<gene>
    <name evidence="2" type="ORF">NESG_02467</name>
</gene>
<comment type="caution">
    <text evidence="2">The sequence shown here is derived from an EMBL/GenBank/DDBJ whole genome shotgun (WGS) entry which is preliminary data.</text>
</comment>
<name>A0A086IYX4_NEMA1</name>
<dbReference type="AlphaFoldDB" id="A0A086IYX4"/>
<dbReference type="GeneID" id="77677440"/>
<dbReference type="RefSeq" id="XP_052903647.1">
    <property type="nucleotide sequence ID" value="XM_053050071.1"/>
</dbReference>
<dbReference type="HOGENOM" id="CLU_210037_0_0_1"/>
<accession>A0A086IYX4</accession>
<dbReference type="Proteomes" id="UP000054524">
    <property type="component" value="Unassembled WGS sequence"/>
</dbReference>
<sequence length="47" mass="5284">MISRLLLSLVIMQSILARIDMEDIKTVSETFVGEKQDVVINPRGPLN</sequence>
<keyword evidence="1" id="KW-0732">Signal</keyword>
<evidence type="ECO:0000313" key="3">
    <source>
        <dbReference type="Proteomes" id="UP000054524"/>
    </source>
</evidence>
<dbReference type="EMBL" id="AKIJ01000009">
    <property type="protein sequence ID" value="KFG25092.1"/>
    <property type="molecule type" value="Genomic_DNA"/>
</dbReference>
<organism evidence="2 3">
    <name type="scientific">Nematocida ausubeli (strain ATCC PRA-371 / ERTm2)</name>
    <name type="common">Nematode killer fungus</name>
    <dbReference type="NCBI Taxonomy" id="1913371"/>
    <lineage>
        <taxon>Eukaryota</taxon>
        <taxon>Fungi</taxon>
        <taxon>Fungi incertae sedis</taxon>
        <taxon>Microsporidia</taxon>
        <taxon>Nematocida</taxon>
    </lineage>
</organism>
<keyword evidence="3" id="KW-1185">Reference proteome</keyword>
<feature type="chain" id="PRO_5001807663" evidence="1">
    <location>
        <begin position="18"/>
        <end position="47"/>
    </location>
</feature>
<evidence type="ECO:0000313" key="2">
    <source>
        <dbReference type="EMBL" id="KFG25092.1"/>
    </source>
</evidence>
<feature type="signal peptide" evidence="1">
    <location>
        <begin position="1"/>
        <end position="17"/>
    </location>
</feature>
<evidence type="ECO:0000256" key="1">
    <source>
        <dbReference type="SAM" id="SignalP"/>
    </source>
</evidence>